<evidence type="ECO:0008006" key="3">
    <source>
        <dbReference type="Google" id="ProtNLM"/>
    </source>
</evidence>
<protein>
    <recommendedName>
        <fullName evidence="3">Tetratricopeptide repeat protein</fullName>
    </recommendedName>
</protein>
<dbReference type="SUPFAM" id="SSF48452">
    <property type="entry name" value="TPR-like"/>
    <property type="match status" value="1"/>
</dbReference>
<evidence type="ECO:0000313" key="2">
    <source>
        <dbReference type="Proteomes" id="UP000462066"/>
    </source>
</evidence>
<organism evidence="1 2">
    <name type="scientific">Pseudoxanthomonas broegbernensis</name>
    <dbReference type="NCBI Taxonomy" id="83619"/>
    <lineage>
        <taxon>Bacteria</taxon>
        <taxon>Pseudomonadati</taxon>
        <taxon>Pseudomonadota</taxon>
        <taxon>Gammaproteobacteria</taxon>
        <taxon>Lysobacterales</taxon>
        <taxon>Lysobacteraceae</taxon>
        <taxon>Pseudoxanthomonas</taxon>
    </lineage>
</organism>
<proteinExistence type="predicted"/>
<dbReference type="InterPro" id="IPR011990">
    <property type="entry name" value="TPR-like_helical_dom_sf"/>
</dbReference>
<dbReference type="RefSeq" id="WP_162312233.1">
    <property type="nucleotide sequence ID" value="NZ_JACHGU010000002.1"/>
</dbReference>
<keyword evidence="2" id="KW-1185">Reference proteome</keyword>
<accession>A0A7V8K693</accession>
<dbReference type="Proteomes" id="UP000462066">
    <property type="component" value="Unassembled WGS sequence"/>
</dbReference>
<dbReference type="AlphaFoldDB" id="A0A7V8K693"/>
<name>A0A7V8K693_9GAMM</name>
<reference evidence="1 2" key="1">
    <citation type="submission" date="2017-10" db="EMBL/GenBank/DDBJ databases">
        <title>Whole genome sequencing of Pseudoxanthomonas broegbernensis DSM 12573(T).</title>
        <authorList>
            <person name="Kumar S."/>
            <person name="Bansal K."/>
            <person name="Kaur A."/>
            <person name="Patil P."/>
            <person name="Sharma S."/>
            <person name="Patil P.B."/>
        </authorList>
    </citation>
    <scope>NUCLEOTIDE SEQUENCE [LARGE SCALE GENOMIC DNA]</scope>
    <source>
        <strain evidence="1 2">DSM 12573</strain>
    </source>
</reference>
<sequence>MRPRRDPAGARPRAAIAAGRGRRWSWYALAALLPLAVALAVFRQPLAERLWPSTRIDRLLAEGEHALAQERLDQADGQGARQKFEAALALDGDRGEARAGLARVGQAALTQARRATMAADPAAARRWLALARDLQVPRAQWEAEAARLRTMEAAAADLPALRARAQARLAAGDPEAALPLLARVLALEPGDAAALEGREDALSLLVERVHRALRSQDLRAANDWLRLARGYDPGHVDLPAAQAQVAQALEAGRRRAERQLRRGRPDQAAEAFRVLREIAPDDPAVAESAQRTAVALAAQARRLSADFRFDAAERELARARELAPDADAVREATRGLARDRAVARQRLVGRTPRPQAALRRALQEFDAAMARRHWIVPPGASAYDHLRTAQAIAPEAAAVRDAAQRLRAAAQDCVEEAMRGNRLHQAQDCHDAWQAVAPGDPARAAAARLAQRWLAVGEERLRAGELDAAAHALGAARRLDPSAAGIGEFAAQLDRARSAAP</sequence>
<dbReference type="EMBL" id="MWIP01000023">
    <property type="protein sequence ID" value="KAF1684775.1"/>
    <property type="molecule type" value="Genomic_DNA"/>
</dbReference>
<evidence type="ECO:0000313" key="1">
    <source>
        <dbReference type="EMBL" id="KAF1684775.1"/>
    </source>
</evidence>
<comment type="caution">
    <text evidence="1">The sequence shown here is derived from an EMBL/GenBank/DDBJ whole genome shotgun (WGS) entry which is preliminary data.</text>
</comment>
<gene>
    <name evidence="1" type="ORF">B1992_14520</name>
</gene>
<dbReference type="Gene3D" id="1.25.40.10">
    <property type="entry name" value="Tetratricopeptide repeat domain"/>
    <property type="match status" value="1"/>
</dbReference>